<reference evidence="2 3" key="1">
    <citation type="journal article" date="2015" name="Fungal Genet. Biol.">
        <title>Evolution of novel wood decay mechanisms in Agaricales revealed by the genome sequences of Fistulina hepatica and Cylindrobasidium torrendii.</title>
        <authorList>
            <person name="Floudas D."/>
            <person name="Held B.W."/>
            <person name="Riley R."/>
            <person name="Nagy L.G."/>
            <person name="Koehler G."/>
            <person name="Ransdell A.S."/>
            <person name="Younus H."/>
            <person name="Chow J."/>
            <person name="Chiniquy J."/>
            <person name="Lipzen A."/>
            <person name="Tritt A."/>
            <person name="Sun H."/>
            <person name="Haridas S."/>
            <person name="LaButti K."/>
            <person name="Ohm R.A."/>
            <person name="Kues U."/>
            <person name="Blanchette R.A."/>
            <person name="Grigoriev I.V."/>
            <person name="Minto R.E."/>
            <person name="Hibbett D.S."/>
        </authorList>
    </citation>
    <scope>NUCLEOTIDE SEQUENCE [LARGE SCALE GENOMIC DNA]</scope>
    <source>
        <strain evidence="2 3">FP15055 ss-10</strain>
    </source>
</reference>
<sequence length="437" mass="49329">MLLTTTHPPPVLIIPDPREETWEVGQAHHNRTFLRKPLVRSFSLPASSSSSRARSPFHFRNAASQSPPPSTVSWVSPFLPKMKSPSTSVPHTSISNPPSPRFGLGLVSRMRSKRREKEKENFEYKERVKSLPAMRPAPSPALSTQAHPLPQPIEKCPAQPEEVSLDEYPIFFGKYPSSDIGPDSARKEDRFLGRILSYEESPSWEYHAYDKDNELVTSAECSPIDAYASLYPGDTFCDGGALVPMKAAMLLGLQDKPTKSHSGSFDLKIHRNPTDTLKQDTLYDEQPMFFVLGDEPDQDGGSSQIEEEPASVLDIIELDEDTDIWARARRPYRAKPQESSYWTVSDESKKECAIGCGGRTGQGIILKYTFKLKGATFDRWTVWVVCYARKETGIWCRCEETQRRQKDHPLHKGRKYLGNHNAAEGESEKQIYYSLCT</sequence>
<keyword evidence="3" id="KW-1185">Reference proteome</keyword>
<evidence type="ECO:0000313" key="2">
    <source>
        <dbReference type="EMBL" id="KIY64290.1"/>
    </source>
</evidence>
<gene>
    <name evidence="2" type="ORF">CYLTODRAFT_469104</name>
</gene>
<dbReference type="Proteomes" id="UP000054007">
    <property type="component" value="Unassembled WGS sequence"/>
</dbReference>
<feature type="region of interest" description="Disordered" evidence="1">
    <location>
        <begin position="86"/>
        <end position="105"/>
    </location>
</feature>
<dbReference type="EMBL" id="KN880644">
    <property type="protein sequence ID" value="KIY64290.1"/>
    <property type="molecule type" value="Genomic_DNA"/>
</dbReference>
<accession>A0A0D7B268</accession>
<name>A0A0D7B268_9AGAR</name>
<evidence type="ECO:0000313" key="3">
    <source>
        <dbReference type="Proteomes" id="UP000054007"/>
    </source>
</evidence>
<feature type="compositionally biased region" description="Polar residues" evidence="1">
    <location>
        <begin position="86"/>
        <end position="96"/>
    </location>
</feature>
<proteinExistence type="predicted"/>
<organism evidence="2 3">
    <name type="scientific">Cylindrobasidium torrendii FP15055 ss-10</name>
    <dbReference type="NCBI Taxonomy" id="1314674"/>
    <lineage>
        <taxon>Eukaryota</taxon>
        <taxon>Fungi</taxon>
        <taxon>Dikarya</taxon>
        <taxon>Basidiomycota</taxon>
        <taxon>Agaricomycotina</taxon>
        <taxon>Agaricomycetes</taxon>
        <taxon>Agaricomycetidae</taxon>
        <taxon>Agaricales</taxon>
        <taxon>Marasmiineae</taxon>
        <taxon>Physalacriaceae</taxon>
        <taxon>Cylindrobasidium</taxon>
    </lineage>
</organism>
<protein>
    <submittedName>
        <fullName evidence="2">Uncharacterized protein</fullName>
    </submittedName>
</protein>
<dbReference type="AlphaFoldDB" id="A0A0D7B268"/>
<evidence type="ECO:0000256" key="1">
    <source>
        <dbReference type="SAM" id="MobiDB-lite"/>
    </source>
</evidence>